<accession>A0A402A8F7</accession>
<name>A0A402A8F7_9CHLR</name>
<sequence length="94" mass="10664">MDADQERIEELLKVGLSVRKVARVLKYSNHHSLNTYPTSTNESSVSTIKIIFSCLSTDECVWRGDVGAVSRLDFLFGLMYSRKEVKNSEELSYA</sequence>
<evidence type="ECO:0000313" key="1">
    <source>
        <dbReference type="EMBL" id="GCE15442.1"/>
    </source>
</evidence>
<dbReference type="AlphaFoldDB" id="A0A402A8F7"/>
<proteinExistence type="predicted"/>
<dbReference type="Proteomes" id="UP000287352">
    <property type="component" value="Unassembled WGS sequence"/>
</dbReference>
<dbReference type="EMBL" id="BIFR01000002">
    <property type="protein sequence ID" value="GCE15442.1"/>
    <property type="molecule type" value="Genomic_DNA"/>
</dbReference>
<comment type="caution">
    <text evidence="1">The sequence shown here is derived from an EMBL/GenBank/DDBJ whole genome shotgun (WGS) entry which is preliminary data.</text>
</comment>
<gene>
    <name evidence="1" type="ORF">KTT_53010</name>
</gene>
<organism evidence="1 2">
    <name type="scientific">Tengunoibacter tsumagoiensis</name>
    <dbReference type="NCBI Taxonomy" id="2014871"/>
    <lineage>
        <taxon>Bacteria</taxon>
        <taxon>Bacillati</taxon>
        <taxon>Chloroflexota</taxon>
        <taxon>Ktedonobacteria</taxon>
        <taxon>Ktedonobacterales</taxon>
        <taxon>Dictyobacteraceae</taxon>
        <taxon>Tengunoibacter</taxon>
    </lineage>
</organism>
<evidence type="ECO:0000313" key="2">
    <source>
        <dbReference type="Proteomes" id="UP000287352"/>
    </source>
</evidence>
<reference evidence="2" key="1">
    <citation type="submission" date="2018-12" db="EMBL/GenBank/DDBJ databases">
        <title>Tengunoibacter tsumagoiensis gen. nov., sp. nov., Dictyobacter kobayashii sp. nov., D. alpinus sp. nov., and D. joshuensis sp. nov. and description of Dictyobacteraceae fam. nov. within the order Ktedonobacterales isolated from Tengu-no-mugimeshi.</title>
        <authorList>
            <person name="Wang C.M."/>
            <person name="Zheng Y."/>
            <person name="Sakai Y."/>
            <person name="Toyoda A."/>
            <person name="Minakuchi Y."/>
            <person name="Abe K."/>
            <person name="Yokota A."/>
            <person name="Yabe S."/>
        </authorList>
    </citation>
    <scope>NUCLEOTIDE SEQUENCE [LARGE SCALE GENOMIC DNA]</scope>
    <source>
        <strain evidence="2">Uno3</strain>
    </source>
</reference>
<keyword evidence="2" id="KW-1185">Reference proteome</keyword>
<protein>
    <submittedName>
        <fullName evidence="1">Uncharacterized protein</fullName>
    </submittedName>
</protein>